<organism evidence="2 3">
    <name type="scientific">Paracidovorax valerianellae</name>
    <dbReference type="NCBI Taxonomy" id="187868"/>
    <lineage>
        <taxon>Bacteria</taxon>
        <taxon>Pseudomonadati</taxon>
        <taxon>Pseudomonadota</taxon>
        <taxon>Betaproteobacteria</taxon>
        <taxon>Burkholderiales</taxon>
        <taxon>Comamonadaceae</taxon>
        <taxon>Paracidovorax</taxon>
    </lineage>
</organism>
<evidence type="ECO:0000313" key="3">
    <source>
        <dbReference type="Proteomes" id="UP000198781"/>
    </source>
</evidence>
<gene>
    <name evidence="2" type="ORF">SAMN05192589_104316</name>
</gene>
<feature type="signal peptide" evidence="1">
    <location>
        <begin position="1"/>
        <end position="24"/>
    </location>
</feature>
<proteinExistence type="predicted"/>
<feature type="chain" id="PRO_5011460603" description="DUF4148 domain-containing protein" evidence="1">
    <location>
        <begin position="25"/>
        <end position="107"/>
    </location>
</feature>
<dbReference type="Proteomes" id="UP000198781">
    <property type="component" value="Unassembled WGS sequence"/>
</dbReference>
<dbReference type="AlphaFoldDB" id="A0A1G6S227"/>
<evidence type="ECO:0000256" key="1">
    <source>
        <dbReference type="SAM" id="SignalP"/>
    </source>
</evidence>
<dbReference type="EMBL" id="FMZC01000004">
    <property type="protein sequence ID" value="SDD10908.1"/>
    <property type="molecule type" value="Genomic_DNA"/>
</dbReference>
<evidence type="ECO:0008006" key="4">
    <source>
        <dbReference type="Google" id="ProtNLM"/>
    </source>
</evidence>
<name>A0A1G6S227_9BURK</name>
<evidence type="ECO:0000313" key="2">
    <source>
        <dbReference type="EMBL" id="SDD10908.1"/>
    </source>
</evidence>
<keyword evidence="3" id="KW-1185">Reference proteome</keyword>
<keyword evidence="1" id="KW-0732">Signal</keyword>
<reference evidence="2 3" key="1">
    <citation type="submission" date="2016-10" db="EMBL/GenBank/DDBJ databases">
        <authorList>
            <person name="de Groot N.N."/>
        </authorList>
    </citation>
    <scope>NUCLEOTIDE SEQUENCE [LARGE SCALE GENOMIC DNA]</scope>
    <source>
        <strain evidence="2 3">DSM 16619</strain>
    </source>
</reference>
<dbReference type="InterPro" id="IPR025421">
    <property type="entry name" value="DUF4148"/>
</dbReference>
<accession>A0A1G6S227</accession>
<dbReference type="RefSeq" id="WP_245711299.1">
    <property type="nucleotide sequence ID" value="NZ_FMZC01000004.1"/>
</dbReference>
<protein>
    <recommendedName>
        <fullName evidence="4">DUF4148 domain-containing protein</fullName>
    </recommendedName>
</protein>
<sequence length="107" mass="11284">MNTQHLIALATIAFAGATASAAHAAPSQEDRFGDEPVVARSTLTRAAVEADTRLWQRAGLNRVNEGDRSEALEDTNPQRVAEYQRLRSGALQAEAGRAPGAAAVSSQ</sequence>
<dbReference type="Pfam" id="PF13663">
    <property type="entry name" value="DUF4148"/>
    <property type="match status" value="1"/>
</dbReference>